<evidence type="ECO:0000313" key="2">
    <source>
        <dbReference type="Proteomes" id="UP000600918"/>
    </source>
</evidence>
<accession>A0A834PAH5</accession>
<organism evidence="1 2">
    <name type="scientific">Vespula pensylvanica</name>
    <name type="common">Western yellow jacket</name>
    <name type="synonym">Wasp</name>
    <dbReference type="NCBI Taxonomy" id="30213"/>
    <lineage>
        <taxon>Eukaryota</taxon>
        <taxon>Metazoa</taxon>
        <taxon>Ecdysozoa</taxon>
        <taxon>Arthropoda</taxon>
        <taxon>Hexapoda</taxon>
        <taxon>Insecta</taxon>
        <taxon>Pterygota</taxon>
        <taxon>Neoptera</taxon>
        <taxon>Endopterygota</taxon>
        <taxon>Hymenoptera</taxon>
        <taxon>Apocrita</taxon>
        <taxon>Aculeata</taxon>
        <taxon>Vespoidea</taxon>
        <taxon>Vespidae</taxon>
        <taxon>Vespinae</taxon>
        <taxon>Vespula</taxon>
    </lineage>
</organism>
<evidence type="ECO:0000313" key="1">
    <source>
        <dbReference type="EMBL" id="KAF7434477.1"/>
    </source>
</evidence>
<dbReference type="AlphaFoldDB" id="A0A834PAH5"/>
<name>A0A834PAH5_VESPE</name>
<protein>
    <submittedName>
        <fullName evidence="1">Uncharacterized protein</fullName>
    </submittedName>
</protein>
<gene>
    <name evidence="1" type="ORF">H0235_002668</name>
</gene>
<dbReference type="EMBL" id="JACSDY010000002">
    <property type="protein sequence ID" value="KAF7434477.1"/>
    <property type="molecule type" value="Genomic_DNA"/>
</dbReference>
<reference evidence="1" key="1">
    <citation type="journal article" date="2020" name="G3 (Bethesda)">
        <title>High-Quality Assemblies for Three Invasive Social Wasps from the &lt;i&gt;Vespula&lt;/i&gt; Genus.</title>
        <authorList>
            <person name="Harrop T.W.R."/>
            <person name="Guhlin J."/>
            <person name="McLaughlin G.M."/>
            <person name="Permina E."/>
            <person name="Stockwell P."/>
            <person name="Gilligan J."/>
            <person name="Le Lec M.F."/>
            <person name="Gruber M.A.M."/>
            <person name="Quinn O."/>
            <person name="Lovegrove M."/>
            <person name="Duncan E.J."/>
            <person name="Remnant E.J."/>
            <person name="Van Eeckhoven J."/>
            <person name="Graham B."/>
            <person name="Knapp R.A."/>
            <person name="Langford K.W."/>
            <person name="Kronenberg Z."/>
            <person name="Press M.O."/>
            <person name="Eacker S.M."/>
            <person name="Wilson-Rankin E.E."/>
            <person name="Purcell J."/>
            <person name="Lester P.J."/>
            <person name="Dearden P.K."/>
        </authorList>
    </citation>
    <scope>NUCLEOTIDE SEQUENCE</scope>
    <source>
        <strain evidence="1">Volc-1</strain>
    </source>
</reference>
<keyword evidence="2" id="KW-1185">Reference proteome</keyword>
<sequence>MFRSDYKTCRAEGNFASLSRAIKGEGHRCTSTSRRWASSLPSSPSPRLLLSLMNAKWARMIARGVEEEPRADRGSCLLACLLGIGSRGDAGNEETPLPGIHRLWGCRMIMVRK</sequence>
<dbReference type="Proteomes" id="UP000600918">
    <property type="component" value="Unassembled WGS sequence"/>
</dbReference>
<comment type="caution">
    <text evidence="1">The sequence shown here is derived from an EMBL/GenBank/DDBJ whole genome shotgun (WGS) entry which is preliminary data.</text>
</comment>
<proteinExistence type="predicted"/>